<dbReference type="AlphaFoldDB" id="A0A9D1JXK7"/>
<evidence type="ECO:0000313" key="1">
    <source>
        <dbReference type="EMBL" id="HIS71036.1"/>
    </source>
</evidence>
<reference evidence="1" key="2">
    <citation type="journal article" date="2021" name="PeerJ">
        <title>Extensive microbial diversity within the chicken gut microbiome revealed by metagenomics and culture.</title>
        <authorList>
            <person name="Gilroy R."/>
            <person name="Ravi A."/>
            <person name="Getino M."/>
            <person name="Pursley I."/>
            <person name="Horton D.L."/>
            <person name="Alikhan N.F."/>
            <person name="Baker D."/>
            <person name="Gharbi K."/>
            <person name="Hall N."/>
            <person name="Watson M."/>
            <person name="Adriaenssens E.M."/>
            <person name="Foster-Nyarko E."/>
            <person name="Jarju S."/>
            <person name="Secka A."/>
            <person name="Antonio M."/>
            <person name="Oren A."/>
            <person name="Chaudhuri R.R."/>
            <person name="La Ragione R."/>
            <person name="Hildebrand F."/>
            <person name="Pallen M.J."/>
        </authorList>
    </citation>
    <scope>NUCLEOTIDE SEQUENCE</scope>
    <source>
        <strain evidence="1">ChiGjej3B3-5194</strain>
    </source>
</reference>
<protein>
    <submittedName>
        <fullName evidence="1">Uncharacterized protein</fullName>
    </submittedName>
</protein>
<name>A0A9D1JXK7_9PROT</name>
<accession>A0A9D1JXK7</accession>
<organism evidence="1 2">
    <name type="scientific">Candidatus Enterousia intestinigallinarum</name>
    <dbReference type="NCBI Taxonomy" id="2840790"/>
    <lineage>
        <taxon>Bacteria</taxon>
        <taxon>Pseudomonadati</taxon>
        <taxon>Pseudomonadota</taxon>
        <taxon>Alphaproteobacteria</taxon>
        <taxon>Candidatus Enterousia</taxon>
    </lineage>
</organism>
<reference evidence="1" key="1">
    <citation type="submission" date="2020-10" db="EMBL/GenBank/DDBJ databases">
        <authorList>
            <person name="Gilroy R."/>
        </authorList>
    </citation>
    <scope>NUCLEOTIDE SEQUENCE</scope>
    <source>
        <strain evidence="1">ChiGjej3B3-5194</strain>
    </source>
</reference>
<proteinExistence type="predicted"/>
<dbReference type="Proteomes" id="UP000886742">
    <property type="component" value="Unassembled WGS sequence"/>
</dbReference>
<dbReference type="EMBL" id="DVJI01000012">
    <property type="protein sequence ID" value="HIS71036.1"/>
    <property type="molecule type" value="Genomic_DNA"/>
</dbReference>
<evidence type="ECO:0000313" key="2">
    <source>
        <dbReference type="Proteomes" id="UP000886742"/>
    </source>
</evidence>
<comment type="caution">
    <text evidence="1">The sequence shown here is derived from an EMBL/GenBank/DDBJ whole genome shotgun (WGS) entry which is preliminary data.</text>
</comment>
<gene>
    <name evidence="1" type="ORF">IAD02_03560</name>
</gene>
<sequence length="163" mass="18592">METKLVPIYALRMLMLERLNPQFFAANADMILRTSLAAQDYILSGQYYEYDPRTGRLFRKLPGYISIHKKYNLPYDPETSTLIPQSINPGLVMDLSWSFQTDKLNGIIDDRGNIRDTKRLGSSEVLQVYHNSSASGTPINVLYKITKSQFEAMVASTMQTKTK</sequence>